<name>A0A9D4TU29_CHLVU</name>
<keyword evidence="3" id="KW-1185">Reference proteome</keyword>
<dbReference type="Proteomes" id="UP001055712">
    <property type="component" value="Unassembled WGS sequence"/>
</dbReference>
<feature type="compositionally biased region" description="Pro residues" evidence="1">
    <location>
        <begin position="168"/>
        <end position="179"/>
    </location>
</feature>
<evidence type="ECO:0000313" key="2">
    <source>
        <dbReference type="EMBL" id="KAI3433660.1"/>
    </source>
</evidence>
<proteinExistence type="predicted"/>
<evidence type="ECO:0000313" key="3">
    <source>
        <dbReference type="Proteomes" id="UP001055712"/>
    </source>
</evidence>
<dbReference type="PROSITE" id="PS51257">
    <property type="entry name" value="PROKAR_LIPOPROTEIN"/>
    <property type="match status" value="1"/>
</dbReference>
<feature type="region of interest" description="Disordered" evidence="1">
    <location>
        <begin position="218"/>
        <end position="237"/>
    </location>
</feature>
<sequence length="348" mass="37893">MHLLRRAISDLLTGRHAVTAAAASGNLLPASAAACWQHTCGYSSIKAEKEAQQVQPFSVALQQLEEAVTEQLLPPDMLASNRKALATLKEFAASLEPAQGYPPASVRKVQFVFRDPYSQGRLQRVQCQLKTTGGDCPHLVQQSLGQLLQRLGLPPHFYFDGDQFQLKAPPPRPRAPPRPRISSPATSAAASAVDSRVAALEALRGKAAAAGFPSQTISEQQFQEMEGQSEASRAEAKEAAEAKAAQLEKIKQLEPLIKAVACVPWLAAQKDAVSQDKVRMLKTQVVDELESWGWDLRGAVRRVWAGERHLPPLVQGKDPGTQLAIQAIVYHALRNDQKYGGLVRLDPE</sequence>
<comment type="caution">
    <text evidence="2">The sequence shown here is derived from an EMBL/GenBank/DDBJ whole genome shotgun (WGS) entry which is preliminary data.</text>
</comment>
<gene>
    <name evidence="2" type="ORF">D9Q98_003469</name>
</gene>
<dbReference type="AlphaFoldDB" id="A0A9D4TU29"/>
<dbReference type="OrthoDB" id="510798at2759"/>
<reference evidence="2" key="2">
    <citation type="submission" date="2020-11" db="EMBL/GenBank/DDBJ databases">
        <authorList>
            <person name="Cecchin M."/>
            <person name="Marcolungo L."/>
            <person name="Rossato M."/>
            <person name="Girolomoni L."/>
            <person name="Cosentino E."/>
            <person name="Cuine S."/>
            <person name="Li-Beisson Y."/>
            <person name="Delledonne M."/>
            <person name="Ballottari M."/>
        </authorList>
    </citation>
    <scope>NUCLEOTIDE SEQUENCE</scope>
    <source>
        <strain evidence="2">211/11P</strain>
        <tissue evidence="2">Whole cell</tissue>
    </source>
</reference>
<accession>A0A9D4TU29</accession>
<dbReference type="EMBL" id="SIDB01000004">
    <property type="protein sequence ID" value="KAI3433660.1"/>
    <property type="molecule type" value="Genomic_DNA"/>
</dbReference>
<organism evidence="2 3">
    <name type="scientific">Chlorella vulgaris</name>
    <name type="common">Green alga</name>
    <dbReference type="NCBI Taxonomy" id="3077"/>
    <lineage>
        <taxon>Eukaryota</taxon>
        <taxon>Viridiplantae</taxon>
        <taxon>Chlorophyta</taxon>
        <taxon>core chlorophytes</taxon>
        <taxon>Trebouxiophyceae</taxon>
        <taxon>Chlorellales</taxon>
        <taxon>Chlorellaceae</taxon>
        <taxon>Chlorella clade</taxon>
        <taxon>Chlorella</taxon>
    </lineage>
</organism>
<evidence type="ECO:0000256" key="1">
    <source>
        <dbReference type="SAM" id="MobiDB-lite"/>
    </source>
</evidence>
<reference evidence="2" key="1">
    <citation type="journal article" date="2019" name="Plant J.">
        <title>Chlorella vulgaris genome assembly and annotation reveals the molecular basis for metabolic acclimation to high light conditions.</title>
        <authorList>
            <person name="Cecchin M."/>
            <person name="Marcolungo L."/>
            <person name="Rossato M."/>
            <person name="Girolomoni L."/>
            <person name="Cosentino E."/>
            <person name="Cuine S."/>
            <person name="Li-Beisson Y."/>
            <person name="Delledonne M."/>
            <person name="Ballottari M."/>
        </authorList>
    </citation>
    <scope>NUCLEOTIDE SEQUENCE</scope>
    <source>
        <strain evidence="2">211/11P</strain>
    </source>
</reference>
<protein>
    <submittedName>
        <fullName evidence="2">Uncharacterized protein</fullName>
    </submittedName>
</protein>
<feature type="region of interest" description="Disordered" evidence="1">
    <location>
        <begin position="162"/>
        <end position="188"/>
    </location>
</feature>